<accession>A0AAW1RM55</accession>
<dbReference type="Gene3D" id="3.30.450.60">
    <property type="match status" value="1"/>
</dbReference>
<dbReference type="FunFam" id="3.30.450.60:FF:000007">
    <property type="entry name" value="AP complex subunit sigma"/>
    <property type="match status" value="1"/>
</dbReference>
<dbReference type="GO" id="GO:0035615">
    <property type="term" value="F:clathrin adaptor activity"/>
    <property type="evidence" value="ECO:0007669"/>
    <property type="project" value="InterPro"/>
</dbReference>
<evidence type="ECO:0000256" key="10">
    <source>
        <dbReference type="PIRNR" id="PIRNR015588"/>
    </source>
</evidence>
<gene>
    <name evidence="12" type="ORF">WJX74_008650</name>
</gene>
<proteinExistence type="inferred from homology"/>
<comment type="similarity">
    <text evidence="3 10">Belongs to the adaptor complexes small subunit family.</text>
</comment>
<sequence length="157" mass="18382">MIRFVLLLSRQGKVRLAKWYSTYTQKERAKVIRDVTPLVLGRPLKLCNFLDWKDNKVVYKRYASLFFVMGIDESDNELITLEIIHHFVEILDKYFGNVCELDLIFNFHKAYFMLDEMLIAGELQEPSKKAITRVIEAQDQMVENAKMGTTPTSQQRA</sequence>
<dbReference type="GO" id="GO:0016482">
    <property type="term" value="P:cytosolic transport"/>
    <property type="evidence" value="ECO:0007669"/>
    <property type="project" value="UniProtKB-ARBA"/>
</dbReference>
<evidence type="ECO:0000256" key="9">
    <source>
        <dbReference type="ARBA" id="ARBA00058887"/>
    </source>
</evidence>
<dbReference type="GO" id="GO:0030121">
    <property type="term" value="C:AP-1 adaptor complex"/>
    <property type="evidence" value="ECO:0007669"/>
    <property type="project" value="InterPro"/>
</dbReference>
<evidence type="ECO:0000256" key="4">
    <source>
        <dbReference type="ARBA" id="ARBA00022448"/>
    </source>
</evidence>
<evidence type="ECO:0000256" key="5">
    <source>
        <dbReference type="ARBA" id="ARBA00022927"/>
    </source>
</evidence>
<evidence type="ECO:0000313" key="12">
    <source>
        <dbReference type="EMBL" id="KAK9834723.1"/>
    </source>
</evidence>
<name>A0AAW1RM55_9CHLO</name>
<feature type="domain" description="AP complex mu/sigma subunit" evidence="11">
    <location>
        <begin position="1"/>
        <end position="141"/>
    </location>
</feature>
<organism evidence="12 13">
    <name type="scientific">Apatococcus lobatus</name>
    <dbReference type="NCBI Taxonomy" id="904363"/>
    <lineage>
        <taxon>Eukaryota</taxon>
        <taxon>Viridiplantae</taxon>
        <taxon>Chlorophyta</taxon>
        <taxon>core chlorophytes</taxon>
        <taxon>Trebouxiophyceae</taxon>
        <taxon>Chlorellales</taxon>
        <taxon>Chlorellaceae</taxon>
        <taxon>Apatococcus</taxon>
    </lineage>
</organism>
<evidence type="ECO:0000256" key="7">
    <source>
        <dbReference type="ARBA" id="ARBA00023136"/>
    </source>
</evidence>
<keyword evidence="4 10" id="KW-0813">Transport</keyword>
<comment type="function">
    <text evidence="9">Subunit of clathrin-associated adaptor protein complex 1 that plays a role in protein sorting at the trans-Golgi network and early endosomes (TGN/EE). The AP complexes mediate the recruitment of clathrin to membranes and the recognition of sorting signals within the cytosolic tails of transmembrane cargo molecules.</text>
</comment>
<keyword evidence="8" id="KW-0968">Cytoplasmic vesicle</keyword>
<dbReference type="SUPFAM" id="SSF64356">
    <property type="entry name" value="SNARE-like"/>
    <property type="match status" value="1"/>
</dbReference>
<dbReference type="AlphaFoldDB" id="A0AAW1RM55"/>
<dbReference type="InterPro" id="IPR044733">
    <property type="entry name" value="AP1_sigma"/>
</dbReference>
<dbReference type="GO" id="GO:0005829">
    <property type="term" value="C:cytosol"/>
    <property type="evidence" value="ECO:0007669"/>
    <property type="project" value="GOC"/>
</dbReference>
<dbReference type="EMBL" id="JALJOS010000009">
    <property type="protein sequence ID" value="KAK9834723.1"/>
    <property type="molecule type" value="Genomic_DNA"/>
</dbReference>
<comment type="subcellular location">
    <subcellularLocation>
        <location evidence="1">Cytoplasmic vesicle</location>
        <location evidence="1">Clathrin-coated vesicle membrane</location>
        <topology evidence="1">Peripheral membrane protein</topology>
        <orientation evidence="1">Cytoplasmic side</orientation>
    </subcellularLocation>
    <subcellularLocation>
        <location evidence="2">Golgi apparatus</location>
    </subcellularLocation>
</comment>
<dbReference type="InterPro" id="IPR022775">
    <property type="entry name" value="AP_mu_sigma_su"/>
</dbReference>
<keyword evidence="6" id="KW-0333">Golgi apparatus</keyword>
<evidence type="ECO:0000256" key="1">
    <source>
        <dbReference type="ARBA" id="ARBA00004145"/>
    </source>
</evidence>
<evidence type="ECO:0000256" key="8">
    <source>
        <dbReference type="ARBA" id="ARBA00023329"/>
    </source>
</evidence>
<keyword evidence="5 10" id="KW-0653">Protein transport</keyword>
<reference evidence="12 13" key="1">
    <citation type="journal article" date="2024" name="Nat. Commun.">
        <title>Phylogenomics reveals the evolutionary origins of lichenization in chlorophyte algae.</title>
        <authorList>
            <person name="Puginier C."/>
            <person name="Libourel C."/>
            <person name="Otte J."/>
            <person name="Skaloud P."/>
            <person name="Haon M."/>
            <person name="Grisel S."/>
            <person name="Petersen M."/>
            <person name="Berrin J.G."/>
            <person name="Delaux P.M."/>
            <person name="Dal Grande F."/>
            <person name="Keller J."/>
        </authorList>
    </citation>
    <scope>NUCLEOTIDE SEQUENCE [LARGE SCALE GENOMIC DNA]</scope>
    <source>
        <strain evidence="12 13">SAG 2145</strain>
    </source>
</reference>
<dbReference type="InterPro" id="IPR011012">
    <property type="entry name" value="Longin-like_dom_sf"/>
</dbReference>
<dbReference type="InterPro" id="IPR016635">
    <property type="entry name" value="AP_complex_ssu"/>
</dbReference>
<keyword evidence="13" id="KW-1185">Reference proteome</keyword>
<dbReference type="GO" id="GO:0006886">
    <property type="term" value="P:intracellular protein transport"/>
    <property type="evidence" value="ECO:0007669"/>
    <property type="project" value="UniProtKB-UniRule"/>
</dbReference>
<dbReference type="CDD" id="cd14831">
    <property type="entry name" value="AP1_sigma"/>
    <property type="match status" value="1"/>
</dbReference>
<evidence type="ECO:0000259" key="11">
    <source>
        <dbReference type="Pfam" id="PF01217"/>
    </source>
</evidence>
<evidence type="ECO:0000313" key="13">
    <source>
        <dbReference type="Proteomes" id="UP001438707"/>
    </source>
</evidence>
<evidence type="ECO:0000256" key="6">
    <source>
        <dbReference type="ARBA" id="ARBA00023034"/>
    </source>
</evidence>
<keyword evidence="7 10" id="KW-0472">Membrane</keyword>
<evidence type="ECO:0000256" key="2">
    <source>
        <dbReference type="ARBA" id="ARBA00004555"/>
    </source>
</evidence>
<dbReference type="PIRSF" id="PIRSF015588">
    <property type="entry name" value="AP_complex_sigma"/>
    <property type="match status" value="1"/>
</dbReference>
<dbReference type="PANTHER" id="PTHR11753">
    <property type="entry name" value="ADAPTOR COMPLEXES SMALL SUBUNIT FAMILY"/>
    <property type="match status" value="1"/>
</dbReference>
<dbReference type="Pfam" id="PF01217">
    <property type="entry name" value="Clat_adaptor_s"/>
    <property type="match status" value="1"/>
</dbReference>
<dbReference type="Proteomes" id="UP001438707">
    <property type="component" value="Unassembled WGS sequence"/>
</dbReference>
<comment type="caution">
    <text evidence="12">The sequence shown here is derived from an EMBL/GenBank/DDBJ whole genome shotgun (WGS) entry which is preliminary data.</text>
</comment>
<protein>
    <recommendedName>
        <fullName evidence="10">AP complex subunit sigma</fullName>
    </recommendedName>
</protein>
<evidence type="ECO:0000256" key="3">
    <source>
        <dbReference type="ARBA" id="ARBA00006972"/>
    </source>
</evidence>